<dbReference type="GeneID" id="5309993"/>
<evidence type="ECO:0000256" key="6">
    <source>
        <dbReference type="ARBA" id="ARBA00022660"/>
    </source>
</evidence>
<evidence type="ECO:0000256" key="16">
    <source>
        <dbReference type="ARBA" id="ARBA00049551"/>
    </source>
</evidence>
<evidence type="ECO:0000256" key="5">
    <source>
        <dbReference type="ARBA" id="ARBA00022448"/>
    </source>
</evidence>
<feature type="transmembrane region" description="Helical" evidence="17">
    <location>
        <begin position="62"/>
        <end position="80"/>
    </location>
</feature>
<dbReference type="GO" id="GO:0005743">
    <property type="term" value="C:mitochondrial inner membrane"/>
    <property type="evidence" value="ECO:0007669"/>
    <property type="project" value="UniProtKB-SubCell"/>
</dbReference>
<evidence type="ECO:0000256" key="14">
    <source>
        <dbReference type="ARBA" id="ARBA00023128"/>
    </source>
</evidence>
<evidence type="ECO:0000256" key="11">
    <source>
        <dbReference type="ARBA" id="ARBA00022989"/>
    </source>
</evidence>
<organism evidence="19">
    <name type="scientific">Perionyx excavatus</name>
    <name type="common">compost worm</name>
    <dbReference type="NCBI Taxonomy" id="168854"/>
    <lineage>
        <taxon>Eukaryota</taxon>
        <taxon>Metazoa</taxon>
        <taxon>Spiralia</taxon>
        <taxon>Lophotrochozoa</taxon>
        <taxon>Annelida</taxon>
        <taxon>Clitellata</taxon>
        <taxon>Oligochaeta</taxon>
        <taxon>Crassiclitellata</taxon>
        <taxon>Megascolecida</taxon>
        <taxon>Megascolecidae</taxon>
        <taxon>Perionyx</taxon>
    </lineage>
</organism>
<keyword evidence="11 17" id="KW-1133">Transmembrane helix</keyword>
<feature type="transmembrane region" description="Helical" evidence="17">
    <location>
        <begin position="273"/>
        <end position="291"/>
    </location>
</feature>
<dbReference type="PANTHER" id="PTHR46552:SF1">
    <property type="entry name" value="NADH-UBIQUINONE OXIDOREDUCTASE CHAIN 2"/>
    <property type="match status" value="1"/>
</dbReference>
<keyword evidence="12 17" id="KW-0520">NAD</keyword>
<evidence type="ECO:0000256" key="10">
    <source>
        <dbReference type="ARBA" id="ARBA00022982"/>
    </source>
</evidence>
<dbReference type="InterPro" id="IPR050175">
    <property type="entry name" value="Complex_I_Subunit_2"/>
</dbReference>
<keyword evidence="15 17" id="KW-0472">Membrane</keyword>
<evidence type="ECO:0000259" key="18">
    <source>
        <dbReference type="Pfam" id="PF00361"/>
    </source>
</evidence>
<keyword evidence="6 17" id="KW-0679">Respiratory chain</keyword>
<dbReference type="GO" id="GO:0006120">
    <property type="term" value="P:mitochondrial electron transport, NADH to ubiquinone"/>
    <property type="evidence" value="ECO:0007669"/>
    <property type="project" value="InterPro"/>
</dbReference>
<dbReference type="GO" id="GO:0008137">
    <property type="term" value="F:NADH dehydrogenase (ubiquinone) activity"/>
    <property type="evidence" value="ECO:0007669"/>
    <property type="project" value="UniProtKB-EC"/>
</dbReference>
<evidence type="ECO:0000256" key="9">
    <source>
        <dbReference type="ARBA" id="ARBA00022967"/>
    </source>
</evidence>
<proteinExistence type="inferred from homology"/>
<evidence type="ECO:0000256" key="12">
    <source>
        <dbReference type="ARBA" id="ARBA00023027"/>
    </source>
</evidence>
<feature type="transmembrane region" description="Helical" evidence="17">
    <location>
        <begin position="175"/>
        <end position="194"/>
    </location>
</feature>
<accession>A6YFE1</accession>
<dbReference type="EMBL" id="EF494507">
    <property type="protein sequence ID" value="ABQ01592.1"/>
    <property type="molecule type" value="Genomic_DNA"/>
</dbReference>
<reference evidence="19" key="1">
    <citation type="submission" date="2007-02" db="EMBL/GenBank/DDBJ databases">
        <title>Complete sequence analysis of the mitochondrial genome in the earthworm, Perionyx excavatus.</title>
        <authorList>
            <person name="Kim D.W."/>
            <person name="Lee K.S."/>
            <person name="Jee S.H."/>
            <person name="Seo S.B."/>
            <person name="Park S.C."/>
            <person name="Choo J.K."/>
        </authorList>
    </citation>
    <scope>NUCLEOTIDE SEQUENCE</scope>
</reference>
<keyword evidence="9 17" id="KW-1278">Translocase</keyword>
<keyword evidence="5" id="KW-0813">Transport</keyword>
<evidence type="ECO:0000256" key="4">
    <source>
        <dbReference type="ARBA" id="ARBA00021008"/>
    </source>
</evidence>
<keyword evidence="10 17" id="KW-0249">Electron transport</keyword>
<protein>
    <recommendedName>
        <fullName evidence="4 17">NADH-ubiquinone oxidoreductase chain 2</fullName>
        <ecNumber evidence="3 17">7.1.1.2</ecNumber>
    </recommendedName>
</protein>
<comment type="similarity">
    <text evidence="2 17">Belongs to the complex I subunit 2 family.</text>
</comment>
<feature type="transmembrane region" description="Helical" evidence="17">
    <location>
        <begin position="200"/>
        <end position="222"/>
    </location>
</feature>
<evidence type="ECO:0000256" key="2">
    <source>
        <dbReference type="ARBA" id="ARBA00007012"/>
    </source>
</evidence>
<feature type="transmembrane region" description="Helical" evidence="17">
    <location>
        <begin position="136"/>
        <end position="163"/>
    </location>
</feature>
<evidence type="ECO:0000256" key="17">
    <source>
        <dbReference type="RuleBase" id="RU003403"/>
    </source>
</evidence>
<comment type="subcellular location">
    <subcellularLocation>
        <location evidence="1 17">Mitochondrion inner membrane</location>
        <topology evidence="1 17">Multi-pass membrane protein</topology>
    </subcellularLocation>
</comment>
<evidence type="ECO:0000256" key="1">
    <source>
        <dbReference type="ARBA" id="ARBA00004448"/>
    </source>
</evidence>
<sequence>MTFMWSPTMMLASTTLITSTLMALSSTNWLFLWASMELNLLSFIPILISSKMNREIESAVKYFLAQALGSALLLTSSIMMWSPYSFAPSVTAMMLTMSILLKLGSAPCHLWYPSVMSGITWMSCTILSSWQKLAPLSILIFFTSITPKPIIPMMAAMNALFGGMMGMNQTQLRAIMAYSSIGHLGWIMAFMVVSKPALSMIYFMVYCTLILPLFLVFNYMNIMTSKQLSKASSIPFSTQMSLVILLLSLAGLPPLTGFMPKLMAITSLASQNISLILLLIVGSLMNLYYYLNIIVNMSLVNQVITFNYVRYTLKTKVLLFMSSVLSIGLLPLVLF</sequence>
<dbReference type="RefSeq" id="YP_001315155.1">
    <property type="nucleotide sequence ID" value="NC_009631.1"/>
</dbReference>
<feature type="transmembrane region" description="Helical" evidence="17">
    <location>
        <begin position="317"/>
        <end position="334"/>
    </location>
</feature>
<evidence type="ECO:0000256" key="7">
    <source>
        <dbReference type="ARBA" id="ARBA00022692"/>
    </source>
</evidence>
<evidence type="ECO:0000313" key="19">
    <source>
        <dbReference type="EMBL" id="ABQ01592.1"/>
    </source>
</evidence>
<keyword evidence="14 17" id="KW-0496">Mitochondrion</keyword>
<comment type="function">
    <text evidence="17">Core subunit of the mitochondrial membrane respiratory chain NADH dehydrogenase (Complex I) which catalyzes electron transfer from NADH through the respiratory chain, using ubiquinone as an electron acceptor. Essential for the catalytic activity and assembly of complex I.</text>
</comment>
<evidence type="ECO:0000256" key="13">
    <source>
        <dbReference type="ARBA" id="ARBA00023075"/>
    </source>
</evidence>
<dbReference type="PRINTS" id="PR01436">
    <property type="entry name" value="NADHDHGNASE2"/>
</dbReference>
<dbReference type="AlphaFoldDB" id="A6YFE1"/>
<dbReference type="EC" id="7.1.1.2" evidence="3 17"/>
<keyword evidence="7 17" id="KW-0812">Transmembrane</keyword>
<evidence type="ECO:0000256" key="8">
    <source>
        <dbReference type="ARBA" id="ARBA00022792"/>
    </source>
</evidence>
<dbReference type="PANTHER" id="PTHR46552">
    <property type="entry name" value="NADH-UBIQUINONE OXIDOREDUCTASE CHAIN 2"/>
    <property type="match status" value="1"/>
</dbReference>
<feature type="transmembrane region" description="Helical" evidence="17">
    <location>
        <begin position="234"/>
        <end position="253"/>
    </location>
</feature>
<dbReference type="Pfam" id="PF00361">
    <property type="entry name" value="Proton_antipo_M"/>
    <property type="match status" value="1"/>
</dbReference>
<dbReference type="InterPro" id="IPR003917">
    <property type="entry name" value="NADH_UbQ_OxRdtase_chain2"/>
</dbReference>
<evidence type="ECO:0000256" key="3">
    <source>
        <dbReference type="ARBA" id="ARBA00012944"/>
    </source>
</evidence>
<name>A6YFE1_9ANNE</name>
<dbReference type="CTD" id="4536"/>
<feature type="domain" description="NADH:quinone oxidoreductase/Mrp antiporter transmembrane" evidence="18">
    <location>
        <begin position="26"/>
        <end position="284"/>
    </location>
</feature>
<keyword evidence="8 17" id="KW-0999">Mitochondrion inner membrane</keyword>
<keyword evidence="13 17" id="KW-0830">Ubiquinone</keyword>
<gene>
    <name evidence="19" type="primary">ND2</name>
</gene>
<dbReference type="InterPro" id="IPR001750">
    <property type="entry name" value="ND/Mrp_TM"/>
</dbReference>
<evidence type="ECO:0000256" key="15">
    <source>
        <dbReference type="ARBA" id="ARBA00023136"/>
    </source>
</evidence>
<comment type="catalytic activity">
    <reaction evidence="16 17">
        <text>a ubiquinone + NADH + 5 H(+)(in) = a ubiquinol + NAD(+) + 4 H(+)(out)</text>
        <dbReference type="Rhea" id="RHEA:29091"/>
        <dbReference type="Rhea" id="RHEA-COMP:9565"/>
        <dbReference type="Rhea" id="RHEA-COMP:9566"/>
        <dbReference type="ChEBI" id="CHEBI:15378"/>
        <dbReference type="ChEBI" id="CHEBI:16389"/>
        <dbReference type="ChEBI" id="CHEBI:17976"/>
        <dbReference type="ChEBI" id="CHEBI:57540"/>
        <dbReference type="ChEBI" id="CHEBI:57945"/>
        <dbReference type="EC" id="7.1.1.2"/>
    </reaction>
</comment>
<geneLocation type="mitochondrion" evidence="19"/>